<dbReference type="GO" id="GO:0016791">
    <property type="term" value="F:phosphatase activity"/>
    <property type="evidence" value="ECO:0007669"/>
    <property type="project" value="UniProtKB-ARBA"/>
</dbReference>
<accession>A0A7H9B231</accession>
<dbReference type="RefSeq" id="XP_037144436.1">
    <property type="nucleotide sequence ID" value="XM_037288541.1"/>
</dbReference>
<dbReference type="OrthoDB" id="426235at2759"/>
<dbReference type="Gene3D" id="3.40.50.1000">
    <property type="entry name" value="HAD superfamily/HAD-like"/>
    <property type="match status" value="1"/>
</dbReference>
<dbReference type="SFLD" id="SFLDS00003">
    <property type="entry name" value="Haloacid_Dehalogenase"/>
    <property type="match status" value="1"/>
</dbReference>
<dbReference type="NCBIfam" id="TIGR01549">
    <property type="entry name" value="HAD-SF-IA-v1"/>
    <property type="match status" value="1"/>
</dbReference>
<dbReference type="Proteomes" id="UP000509704">
    <property type="component" value="Chromosome 4"/>
</dbReference>
<dbReference type="AlphaFoldDB" id="A0A7H9B231"/>
<protein>
    <recommendedName>
        <fullName evidence="3">HAD family hydrolase</fullName>
    </recommendedName>
</protein>
<keyword evidence="2" id="KW-1185">Reference proteome</keyword>
<dbReference type="PANTHER" id="PTHR43885:SF1">
    <property type="entry name" value="SUPERFAMILY HYDROLASE, PUTATIVE (AFU_ORTHOLOGUE AFUA_4G13290)-RELATED"/>
    <property type="match status" value="1"/>
</dbReference>
<dbReference type="Gene3D" id="1.10.260.80">
    <property type="match status" value="1"/>
</dbReference>
<sequence>MTKILPTSFKGIRAVVFDMDGTLCLPQPWMFPAMRESVGLTDKSMDILTFIEKAPSSLEREQALQRIEAVEAKAMREMIPQPGLVPLMKYLSLKNLSKNVLTRNLLPPVTHLITSYIPIEYRHFDHIITREFKPPKPSPEPLLHIAGLLSLAPDQIMMVGDSYDDMKSGRQAGCVTVLLRNPANSPMLDHGEHSSLIDVAVDDLSEIISLID</sequence>
<dbReference type="InterPro" id="IPR023214">
    <property type="entry name" value="HAD_sf"/>
</dbReference>
<organism evidence="1 2">
    <name type="scientific">Zygotorulaspora mrakii</name>
    <name type="common">Zygosaccharomyces mrakii</name>
    <dbReference type="NCBI Taxonomy" id="42260"/>
    <lineage>
        <taxon>Eukaryota</taxon>
        <taxon>Fungi</taxon>
        <taxon>Dikarya</taxon>
        <taxon>Ascomycota</taxon>
        <taxon>Saccharomycotina</taxon>
        <taxon>Saccharomycetes</taxon>
        <taxon>Saccharomycetales</taxon>
        <taxon>Saccharomycetaceae</taxon>
        <taxon>Zygotorulaspora</taxon>
    </lineage>
</organism>
<dbReference type="Pfam" id="PF00702">
    <property type="entry name" value="Hydrolase"/>
    <property type="match status" value="1"/>
</dbReference>
<evidence type="ECO:0000313" key="1">
    <source>
        <dbReference type="EMBL" id="QLG72708.1"/>
    </source>
</evidence>
<dbReference type="InterPro" id="IPR006439">
    <property type="entry name" value="HAD-SF_hydro_IA"/>
</dbReference>
<dbReference type="InterPro" id="IPR036412">
    <property type="entry name" value="HAD-like_sf"/>
</dbReference>
<dbReference type="CDD" id="cd07505">
    <property type="entry name" value="HAD_BPGM-like"/>
    <property type="match status" value="1"/>
</dbReference>
<name>A0A7H9B231_ZYGMR</name>
<dbReference type="SUPFAM" id="SSF56784">
    <property type="entry name" value="HAD-like"/>
    <property type="match status" value="1"/>
</dbReference>
<dbReference type="SFLD" id="SFLDG01129">
    <property type="entry name" value="C1.5:_HAD__Beta-PGM__Phosphata"/>
    <property type="match status" value="1"/>
</dbReference>
<dbReference type="NCBIfam" id="TIGR01509">
    <property type="entry name" value="HAD-SF-IA-v3"/>
    <property type="match status" value="1"/>
</dbReference>
<dbReference type="EMBL" id="CP058607">
    <property type="protein sequence ID" value="QLG72708.1"/>
    <property type="molecule type" value="Genomic_DNA"/>
</dbReference>
<gene>
    <name evidence="1" type="ORF">HG535_0D04160</name>
</gene>
<evidence type="ECO:0000313" key="2">
    <source>
        <dbReference type="Proteomes" id="UP000509704"/>
    </source>
</evidence>
<reference evidence="1 2" key="1">
    <citation type="submission" date="2020-07" db="EMBL/GenBank/DDBJ databases">
        <title>The yeast mating-type switching endonuclease HO is a domesticated member of an unorthodox homing genetic element family.</title>
        <authorList>
            <person name="Coughlan A.Y."/>
            <person name="Lombardi L."/>
            <person name="Braun-Galleani S."/>
            <person name="Martos A.R."/>
            <person name="Galeote V."/>
            <person name="Bigey F."/>
            <person name="Dequin S."/>
            <person name="Byrne K.P."/>
            <person name="Wolfe K.H."/>
        </authorList>
    </citation>
    <scope>NUCLEOTIDE SEQUENCE [LARGE SCALE GENOMIC DNA]</scope>
    <source>
        <strain evidence="1 2">NRRL Y-6702</strain>
    </source>
</reference>
<dbReference type="KEGG" id="zmk:HG535_0D04160"/>
<dbReference type="GeneID" id="59236432"/>
<proteinExistence type="predicted"/>
<evidence type="ECO:0008006" key="3">
    <source>
        <dbReference type="Google" id="ProtNLM"/>
    </source>
</evidence>
<dbReference type="PANTHER" id="PTHR43885">
    <property type="entry name" value="HALOACID DEHALOGENASE-LIKE HYDROLASE"/>
    <property type="match status" value="1"/>
</dbReference>